<dbReference type="EMBL" id="CP123498">
    <property type="protein sequence ID" value="WGL94228.1"/>
    <property type="molecule type" value="Genomic_DNA"/>
</dbReference>
<accession>A0AA95GBZ4</accession>
<reference evidence="1" key="1">
    <citation type="submission" date="2023-04" db="EMBL/GenBank/DDBJ databases">
        <title>Genome dynamics across the evolutionary transition to endosymbiosis.</title>
        <authorList>
            <person name="Siozios S."/>
            <person name="Nadal-Jimenez P."/>
            <person name="Azagi T."/>
            <person name="Sprong H."/>
            <person name="Frost C.L."/>
            <person name="Parratt S.R."/>
            <person name="Taylor G."/>
            <person name="Brettell L."/>
            <person name="Lew K.C."/>
            <person name="Croft L."/>
            <person name="King K.C."/>
            <person name="Brockhurst M.A."/>
            <person name="Hypsa V."/>
            <person name="Novakova E."/>
            <person name="Darby A.C."/>
            <person name="Hurst G.D.D."/>
        </authorList>
    </citation>
    <scope>NUCLEOTIDE SEQUENCE</scope>
    <source>
        <strain evidence="1">AIh</strain>
    </source>
</reference>
<organism evidence="1 2">
    <name type="scientific">Arsenophonus nasoniae</name>
    <name type="common">son-killer infecting Nasonia vitripennis</name>
    <dbReference type="NCBI Taxonomy" id="638"/>
    <lineage>
        <taxon>Bacteria</taxon>
        <taxon>Pseudomonadati</taxon>
        <taxon>Pseudomonadota</taxon>
        <taxon>Gammaproteobacteria</taxon>
        <taxon>Enterobacterales</taxon>
        <taxon>Morganellaceae</taxon>
        <taxon>Arsenophonus</taxon>
    </lineage>
</organism>
<name>A0AA95GBZ4_9GAMM</name>
<dbReference type="Proteomes" id="UP001177597">
    <property type="component" value="Chromosome"/>
</dbReference>
<gene>
    <name evidence="1" type="ORF">QE207_10790</name>
</gene>
<evidence type="ECO:0000313" key="1">
    <source>
        <dbReference type="EMBL" id="WGL94228.1"/>
    </source>
</evidence>
<dbReference type="AlphaFoldDB" id="A0AA95GBZ4"/>
<dbReference type="RefSeq" id="WP_280628585.1">
    <property type="nucleotide sequence ID" value="NZ_CP123498.1"/>
</dbReference>
<evidence type="ECO:0000313" key="2">
    <source>
        <dbReference type="Proteomes" id="UP001177597"/>
    </source>
</evidence>
<proteinExistence type="predicted"/>
<protein>
    <submittedName>
        <fullName evidence="1">Uncharacterized protein</fullName>
    </submittedName>
</protein>
<sequence>MKGWQLGIAIIIILQTNNCYAGTLFFSYPQAISCPFLVQQRWADNFYPQLSNENDVFSQKTKFRPILQTNKKTPIKSMSMKCYINYLIDIKNQYKLPANLTISNICNSVSDAVTKACLKQQKNNVNDKLKVNFITKNSTKKFYFNNLNQFVSSRQLNRMKNFDAMEIEFNINYKINHKVSLGTRFLNEIDGINYKLTKFDVIAQWHF</sequence>